<protein>
    <recommendedName>
        <fullName evidence="3">TonB C-terminal domain-containing protein</fullName>
    </recommendedName>
</protein>
<feature type="compositionally biased region" description="Basic and acidic residues" evidence="1">
    <location>
        <begin position="60"/>
        <end position="73"/>
    </location>
</feature>
<feature type="compositionally biased region" description="Gly residues" evidence="1">
    <location>
        <begin position="125"/>
        <end position="151"/>
    </location>
</feature>
<keyword evidence="5" id="KW-1185">Reference proteome</keyword>
<feature type="region of interest" description="Disordered" evidence="1">
    <location>
        <begin position="52"/>
        <end position="82"/>
    </location>
</feature>
<sequence length="250" mass="25716">MTGYGSTQADRVKSAGAAAALVALIGYGLIAGLGVGVSRRIVEQLTVVALLPDSAPPKPDPVRAPKQAEKRTEGAASPRNMRSKATELVAPLVPILIPQPAPVVVSPVAGLGSDRSAGAAPVVGPGTGSGGQGNGLGSGDRGDGDGGGGGTEAELVSNKLRYKDLPRVLWDTHAAGIVTYRATIGINGRLSDCRVTRTSGNAALDAATCALALRHVRFRPARDENGRKVTDVALFEQEWTVERREGAEDR</sequence>
<dbReference type="EMBL" id="BMDW01000022">
    <property type="protein sequence ID" value="GGA57893.1"/>
    <property type="molecule type" value="Genomic_DNA"/>
</dbReference>
<reference evidence="5" key="1">
    <citation type="journal article" date="2019" name="Int. J. Syst. Evol. Microbiol.">
        <title>The Global Catalogue of Microorganisms (GCM) 10K type strain sequencing project: providing services to taxonomists for standard genome sequencing and annotation.</title>
        <authorList>
            <consortium name="The Broad Institute Genomics Platform"/>
            <consortium name="The Broad Institute Genome Sequencing Center for Infectious Disease"/>
            <person name="Wu L."/>
            <person name="Ma J."/>
        </authorList>
    </citation>
    <scope>NUCLEOTIDE SEQUENCE [LARGE SCALE GENOMIC DNA]</scope>
    <source>
        <strain evidence="5">CGMCC 1.10106</strain>
    </source>
</reference>
<dbReference type="Proteomes" id="UP000618591">
    <property type="component" value="Unassembled WGS sequence"/>
</dbReference>
<evidence type="ECO:0000313" key="4">
    <source>
        <dbReference type="EMBL" id="GGA57893.1"/>
    </source>
</evidence>
<dbReference type="Gene3D" id="3.30.1150.10">
    <property type="match status" value="1"/>
</dbReference>
<dbReference type="Pfam" id="PF03544">
    <property type="entry name" value="TonB_C"/>
    <property type="match status" value="1"/>
</dbReference>
<dbReference type="RefSeq" id="WP_188448977.1">
    <property type="nucleotide sequence ID" value="NZ_BMDW01000022.1"/>
</dbReference>
<evidence type="ECO:0000256" key="1">
    <source>
        <dbReference type="SAM" id="MobiDB-lite"/>
    </source>
</evidence>
<evidence type="ECO:0000313" key="5">
    <source>
        <dbReference type="Proteomes" id="UP000618591"/>
    </source>
</evidence>
<organism evidence="4 5">
    <name type="scientific">Sphingomonas psychrolutea</name>
    <dbReference type="NCBI Taxonomy" id="1259676"/>
    <lineage>
        <taxon>Bacteria</taxon>
        <taxon>Pseudomonadati</taxon>
        <taxon>Pseudomonadota</taxon>
        <taxon>Alphaproteobacteria</taxon>
        <taxon>Sphingomonadales</taxon>
        <taxon>Sphingomonadaceae</taxon>
        <taxon>Sphingomonas</taxon>
    </lineage>
</organism>
<evidence type="ECO:0000259" key="3">
    <source>
        <dbReference type="Pfam" id="PF03544"/>
    </source>
</evidence>
<keyword evidence="2" id="KW-1133">Transmembrane helix</keyword>
<dbReference type="InterPro" id="IPR037682">
    <property type="entry name" value="TonB_C"/>
</dbReference>
<gene>
    <name evidence="4" type="ORF">GCM10011395_30310</name>
</gene>
<comment type="caution">
    <text evidence="4">The sequence shown here is derived from an EMBL/GenBank/DDBJ whole genome shotgun (WGS) entry which is preliminary data.</text>
</comment>
<dbReference type="SUPFAM" id="SSF74653">
    <property type="entry name" value="TolA/TonB C-terminal domain"/>
    <property type="match status" value="1"/>
</dbReference>
<name>A0ABQ1H4W0_9SPHN</name>
<evidence type="ECO:0000256" key="2">
    <source>
        <dbReference type="SAM" id="Phobius"/>
    </source>
</evidence>
<proteinExistence type="predicted"/>
<accession>A0ABQ1H4W0</accession>
<feature type="transmembrane region" description="Helical" evidence="2">
    <location>
        <begin position="15"/>
        <end position="37"/>
    </location>
</feature>
<keyword evidence="2" id="KW-0812">Transmembrane</keyword>
<keyword evidence="2" id="KW-0472">Membrane</keyword>
<feature type="region of interest" description="Disordered" evidence="1">
    <location>
        <begin position="115"/>
        <end position="152"/>
    </location>
</feature>
<feature type="domain" description="TonB C-terminal" evidence="3">
    <location>
        <begin position="173"/>
        <end position="230"/>
    </location>
</feature>